<evidence type="ECO:0000256" key="7">
    <source>
        <dbReference type="ARBA" id="ARBA00022705"/>
    </source>
</evidence>
<organism evidence="14 15">
    <name type="scientific">Acidithiobacillus caldus (strain ATCC 51756 / DSM 8584 / KU)</name>
    <dbReference type="NCBI Taxonomy" id="637389"/>
    <lineage>
        <taxon>Bacteria</taxon>
        <taxon>Pseudomonadati</taxon>
        <taxon>Pseudomonadota</taxon>
        <taxon>Acidithiobacillia</taxon>
        <taxon>Acidithiobacillales</taxon>
        <taxon>Acidithiobacillaceae</taxon>
        <taxon>Acidithiobacillus</taxon>
    </lineage>
</organism>
<evidence type="ECO:0000256" key="6">
    <source>
        <dbReference type="ARBA" id="ARBA00022695"/>
    </source>
</evidence>
<keyword evidence="6 10" id="KW-0548">Nucleotidyltransferase</keyword>
<proteinExistence type="inferred from homology"/>
<reference evidence="14 15" key="1">
    <citation type="journal article" date="2009" name="J. Bacteriol.">
        <title>Draft genome sequence of the extremely acidophilic bacterium Acidithiobacillus caldus ATCC 51756 reveals metabolic versatility in the genus Acidithiobacillus.</title>
        <authorList>
            <person name="Valdes J."/>
            <person name="Quatrini R."/>
            <person name="Hallberg K."/>
            <person name="Dopson M."/>
            <person name="Valenzuela P.D."/>
            <person name="Holmes D.S."/>
        </authorList>
    </citation>
    <scope>NUCLEOTIDE SEQUENCE [LARGE SCALE GENOMIC DNA]</scope>
    <source>
        <strain evidence="15">ATCC 51756 / DSM 8584 / KU</strain>
    </source>
</reference>
<comment type="similarity">
    <text evidence="2 10">Belongs to the beta sliding clamp family.</text>
</comment>
<dbReference type="InterPro" id="IPR022637">
    <property type="entry name" value="DNA_polIII_beta_cen"/>
</dbReference>
<evidence type="ECO:0000256" key="5">
    <source>
        <dbReference type="ARBA" id="ARBA00022679"/>
    </source>
</evidence>
<dbReference type="NCBIfam" id="TIGR00663">
    <property type="entry name" value="dnan"/>
    <property type="match status" value="1"/>
</dbReference>
<keyword evidence="7 10" id="KW-0235">DNA replication</keyword>
<dbReference type="Proteomes" id="UP000005522">
    <property type="component" value="Chromosome"/>
</dbReference>
<keyword evidence="8 10" id="KW-0239">DNA-directed DNA polymerase</keyword>
<feature type="domain" description="DNA polymerase III beta sliding clamp N-terminal" evidence="11">
    <location>
        <begin position="1"/>
        <end position="117"/>
    </location>
</feature>
<accession>A0A059ZLF3</accession>
<dbReference type="PANTHER" id="PTHR30478">
    <property type="entry name" value="DNA POLYMERASE III SUBUNIT BETA"/>
    <property type="match status" value="1"/>
</dbReference>
<dbReference type="GO" id="GO:0003887">
    <property type="term" value="F:DNA-directed DNA polymerase activity"/>
    <property type="evidence" value="ECO:0007669"/>
    <property type="project" value="UniProtKB-UniRule"/>
</dbReference>
<evidence type="ECO:0000259" key="12">
    <source>
        <dbReference type="Pfam" id="PF02767"/>
    </source>
</evidence>
<evidence type="ECO:0000256" key="8">
    <source>
        <dbReference type="ARBA" id="ARBA00022932"/>
    </source>
</evidence>
<dbReference type="GO" id="GO:0009360">
    <property type="term" value="C:DNA polymerase III complex"/>
    <property type="evidence" value="ECO:0007669"/>
    <property type="project" value="InterPro"/>
</dbReference>
<name>A0A059ZLF3_ACICK</name>
<dbReference type="GO" id="GO:0006271">
    <property type="term" value="P:DNA strand elongation involved in DNA replication"/>
    <property type="evidence" value="ECO:0007669"/>
    <property type="project" value="TreeGrafter"/>
</dbReference>
<evidence type="ECO:0000256" key="2">
    <source>
        <dbReference type="ARBA" id="ARBA00010752"/>
    </source>
</evidence>
<protein>
    <recommendedName>
        <fullName evidence="3 10">Beta sliding clamp</fullName>
    </recommendedName>
</protein>
<evidence type="ECO:0000256" key="10">
    <source>
        <dbReference type="PIRNR" id="PIRNR000804"/>
    </source>
</evidence>
<evidence type="ECO:0000313" key="14">
    <source>
        <dbReference type="EMBL" id="AIA53894.1"/>
    </source>
</evidence>
<dbReference type="GeneID" id="92930072"/>
<comment type="subcellular location">
    <subcellularLocation>
        <location evidence="1 10">Cytoplasm</location>
    </subcellularLocation>
</comment>
<dbReference type="PANTHER" id="PTHR30478:SF0">
    <property type="entry name" value="BETA SLIDING CLAMP"/>
    <property type="match status" value="1"/>
</dbReference>
<evidence type="ECO:0000256" key="9">
    <source>
        <dbReference type="ARBA" id="ARBA00023125"/>
    </source>
</evidence>
<dbReference type="InterPro" id="IPR022634">
    <property type="entry name" value="DNA_polIII_beta_N"/>
</dbReference>
<dbReference type="SMART" id="SM00480">
    <property type="entry name" value="POL3Bc"/>
    <property type="match status" value="1"/>
</dbReference>
<evidence type="ECO:0000313" key="15">
    <source>
        <dbReference type="Proteomes" id="UP000005522"/>
    </source>
</evidence>
<comment type="subunit">
    <text evidence="10">Forms a ring-shaped head-to-tail homodimer around DNA.</text>
</comment>
<dbReference type="RefSeq" id="WP_004869626.1">
    <property type="nucleotide sequence ID" value="NZ_CP005986.1"/>
</dbReference>
<dbReference type="KEGG" id="acz:Acaty_c0002"/>
<dbReference type="InterPro" id="IPR046938">
    <property type="entry name" value="DNA_clamp_sf"/>
</dbReference>
<evidence type="ECO:0000256" key="4">
    <source>
        <dbReference type="ARBA" id="ARBA00022490"/>
    </source>
</evidence>
<feature type="domain" description="DNA polymerase III beta sliding clamp C-terminal" evidence="13">
    <location>
        <begin position="244"/>
        <end position="364"/>
    </location>
</feature>
<dbReference type="GO" id="GO:0005737">
    <property type="term" value="C:cytoplasm"/>
    <property type="evidence" value="ECO:0007669"/>
    <property type="project" value="UniProtKB-SubCell"/>
</dbReference>
<keyword evidence="4 10" id="KW-0963">Cytoplasm</keyword>
<keyword evidence="5 10" id="KW-0808">Transferase</keyword>
<dbReference type="CDD" id="cd00140">
    <property type="entry name" value="beta_clamp"/>
    <property type="match status" value="1"/>
</dbReference>
<dbReference type="Gene3D" id="3.70.10.10">
    <property type="match status" value="1"/>
</dbReference>
<gene>
    <name evidence="14" type="ORF">Acaty_c0002</name>
</gene>
<dbReference type="InterPro" id="IPR022635">
    <property type="entry name" value="DNA_polIII_beta_C"/>
</dbReference>
<dbReference type="InterPro" id="IPR001001">
    <property type="entry name" value="DNA_polIII_beta"/>
</dbReference>
<dbReference type="GO" id="GO:0008408">
    <property type="term" value="F:3'-5' exonuclease activity"/>
    <property type="evidence" value="ECO:0007669"/>
    <property type="project" value="InterPro"/>
</dbReference>
<evidence type="ECO:0000259" key="13">
    <source>
        <dbReference type="Pfam" id="PF02768"/>
    </source>
</evidence>
<evidence type="ECO:0000259" key="11">
    <source>
        <dbReference type="Pfam" id="PF00712"/>
    </source>
</evidence>
<dbReference type="Pfam" id="PF02768">
    <property type="entry name" value="DNA_pol3_beta_3"/>
    <property type="match status" value="1"/>
</dbReference>
<dbReference type="AlphaFoldDB" id="A0A059ZLF3"/>
<keyword evidence="9" id="KW-0238">DNA-binding</keyword>
<dbReference type="eggNOG" id="COG0592">
    <property type="taxonomic scope" value="Bacteria"/>
</dbReference>
<evidence type="ECO:0000256" key="3">
    <source>
        <dbReference type="ARBA" id="ARBA00021035"/>
    </source>
</evidence>
<dbReference type="HOGENOM" id="CLU_038149_4_2_6"/>
<sequence length="365" mass="40603">MKIRVERDTLLPLLASMVSVADRRPIQPILSHLLVTAESDSLRCVATDLEIQLLAHIPAQVEQAGSCAIPARKLYDICRSLPESSTLDILRDKERIALRCGSARFHLQSLPAEQFPESSNDDTLFSGQCSGTTLRDALSIAATAMAQNDARFFLNGVLLEVAEHELRCVATDGHRLARMTLPFAHAAELPSYQGILPRKAVLELGRLLDEQDIELRLGHNAIVLVNDRMQFRCKLIDARYPDYRRVIPLGHPERAQVDRLALKQALTQINVLSSDKNPACVLKFQTTSLSLRSRNEEQEEAEVEIPVQYGGAGLEIAFNSHYLADSTQIFTESEIAMQLKDNGSSVLFTPLKGDNPLYIVMPIRL</sequence>
<dbReference type="Pfam" id="PF00712">
    <property type="entry name" value="DNA_pol3_beta"/>
    <property type="match status" value="1"/>
</dbReference>
<dbReference type="Pfam" id="PF02767">
    <property type="entry name" value="DNA_pol3_beta_2"/>
    <property type="match status" value="1"/>
</dbReference>
<dbReference type="GO" id="GO:0003677">
    <property type="term" value="F:DNA binding"/>
    <property type="evidence" value="ECO:0007669"/>
    <property type="project" value="UniProtKB-UniRule"/>
</dbReference>
<dbReference type="EMBL" id="CP005986">
    <property type="protein sequence ID" value="AIA53894.1"/>
    <property type="molecule type" value="Genomic_DNA"/>
</dbReference>
<dbReference type="Gene3D" id="3.10.150.10">
    <property type="entry name" value="DNA Polymerase III, subunit A, domain 2"/>
    <property type="match status" value="1"/>
</dbReference>
<evidence type="ECO:0000256" key="1">
    <source>
        <dbReference type="ARBA" id="ARBA00004496"/>
    </source>
</evidence>
<comment type="function">
    <text evidence="10">Confers DNA tethering and processivity to DNA polymerases and other proteins. Acts as a clamp, forming a ring around DNA (a reaction catalyzed by the clamp-loading complex) which diffuses in an ATP-independent manner freely and bidirectionally along dsDNA. Initially characterized for its ability to contact the catalytic subunit of DNA polymerase III (Pol III), a complex, multichain enzyme responsible for most of the replicative synthesis in bacteria; Pol III exhibits 3'-5' exonuclease proofreading activity. The beta chain is required for initiation of replication as well as for processivity of DNA replication.</text>
</comment>
<dbReference type="PIRSF" id="PIRSF000804">
    <property type="entry name" value="DNA_pol_III_b"/>
    <property type="match status" value="1"/>
</dbReference>
<feature type="domain" description="DNA polymerase III beta sliding clamp central" evidence="12">
    <location>
        <begin position="132"/>
        <end position="242"/>
    </location>
</feature>
<dbReference type="SUPFAM" id="SSF55979">
    <property type="entry name" value="DNA clamp"/>
    <property type="match status" value="3"/>
</dbReference>